<dbReference type="Gene3D" id="4.10.480.10">
    <property type="entry name" value="Cytochrome-c3 hydrogenase, C-terminal domain"/>
    <property type="match status" value="1"/>
</dbReference>
<dbReference type="Pfam" id="PF14720">
    <property type="entry name" value="NiFe_hyd_SSU_C"/>
    <property type="match status" value="1"/>
</dbReference>
<dbReference type="GO" id="GO:0008901">
    <property type="term" value="F:ferredoxin hydrogenase activity"/>
    <property type="evidence" value="ECO:0007669"/>
    <property type="project" value="InterPro"/>
</dbReference>
<dbReference type="GO" id="GO:0044569">
    <property type="term" value="C:[Ni-Fe] hydrogenase complex"/>
    <property type="evidence" value="ECO:0007669"/>
    <property type="project" value="TreeGrafter"/>
</dbReference>
<name>A0A645CV90_9ZZZZ</name>
<dbReference type="Pfam" id="PF01058">
    <property type="entry name" value="Oxidored_q6"/>
    <property type="match status" value="1"/>
</dbReference>
<evidence type="ECO:0000256" key="6">
    <source>
        <dbReference type="ARBA" id="ARBA00022723"/>
    </source>
</evidence>
<keyword evidence="12" id="KW-0472">Membrane</keyword>
<dbReference type="GO" id="GO:0051538">
    <property type="term" value="F:3 iron, 4 sulfur cluster binding"/>
    <property type="evidence" value="ECO:0007669"/>
    <property type="project" value="UniProtKB-KW"/>
</dbReference>
<dbReference type="InterPro" id="IPR037024">
    <property type="entry name" value="NiFe_Hase_small_N_sf"/>
</dbReference>
<comment type="similarity">
    <text evidence="4">Belongs to the [NiFe]/[NiFeSe] hydrogenase small subunit family.</text>
</comment>
<feature type="domain" description="Cytochrome-c3 hydrogenase C-terminal" evidence="14">
    <location>
        <begin position="147"/>
        <end position="224"/>
    </location>
</feature>
<keyword evidence="5" id="KW-0004">4Fe-4S</keyword>
<evidence type="ECO:0000259" key="14">
    <source>
        <dbReference type="Pfam" id="PF14720"/>
    </source>
</evidence>
<dbReference type="InterPro" id="IPR027394">
    <property type="entry name" value="Cytochrome-c3_hydrogenase_C"/>
</dbReference>
<proteinExistence type="inferred from homology"/>
<dbReference type="InterPro" id="IPR037148">
    <property type="entry name" value="NiFe-Hase_small_C_sf"/>
</dbReference>
<gene>
    <name evidence="15" type="ORF">SDC9_127672</name>
</gene>
<keyword evidence="6" id="KW-0479">Metal-binding</keyword>
<evidence type="ECO:0000313" key="15">
    <source>
        <dbReference type="EMBL" id="MPM80622.1"/>
    </source>
</evidence>
<reference evidence="15" key="1">
    <citation type="submission" date="2019-08" db="EMBL/GenBank/DDBJ databases">
        <authorList>
            <person name="Kucharzyk K."/>
            <person name="Murdoch R.W."/>
            <person name="Higgins S."/>
            <person name="Loffler F."/>
        </authorList>
    </citation>
    <scope>NUCLEOTIDE SEQUENCE</scope>
</reference>
<dbReference type="GO" id="GO:0051539">
    <property type="term" value="F:4 iron, 4 sulfur cluster binding"/>
    <property type="evidence" value="ECO:0007669"/>
    <property type="project" value="UniProtKB-KW"/>
</dbReference>
<evidence type="ECO:0000256" key="12">
    <source>
        <dbReference type="SAM" id="Phobius"/>
    </source>
</evidence>
<feature type="transmembrane region" description="Helical" evidence="12">
    <location>
        <begin position="243"/>
        <end position="265"/>
    </location>
</feature>
<dbReference type="GO" id="GO:0009055">
    <property type="term" value="F:electron transfer activity"/>
    <property type="evidence" value="ECO:0007669"/>
    <property type="project" value="TreeGrafter"/>
</dbReference>
<dbReference type="SUPFAM" id="SSF56770">
    <property type="entry name" value="HydA/Nqo6-like"/>
    <property type="match status" value="1"/>
</dbReference>
<keyword evidence="8" id="KW-0560">Oxidoreductase</keyword>
<comment type="cofactor">
    <cofactor evidence="1">
        <name>[3Fe-4S] cluster</name>
        <dbReference type="ChEBI" id="CHEBI:21137"/>
    </cofactor>
</comment>
<evidence type="ECO:0000256" key="2">
    <source>
        <dbReference type="ARBA" id="ARBA00001966"/>
    </source>
</evidence>
<comment type="cofactor">
    <cofactor evidence="2">
        <name>[4Fe-4S] cluster</name>
        <dbReference type="ChEBI" id="CHEBI:49883"/>
    </cofactor>
</comment>
<sequence>MLDLRYSVLFNSAEGDLAVKALMDTVTKESGKFWLIVEGSVMTADKGRFNEIFMRNGATVTGLAALQEFAPKAKHIISVGDCACYGGPAAAHPNPGGAKGVWDVVKQHVINVPGCPANPDWMTGTFTHLLFYGMPELDAYNRPKLFFSKTIHDLCHRRQQFEDGIFASFPGDEGCLYKVGCKGPVTHADCPTRQWNHYVNWPVKAGTPCIGCASPHFPDGMMPFFNHLPDIQTPAVAVNVKKLGAALTVLGVGAIGTHLAAGVFARRIHKHYLKGTKPGESTPPENLTQLKQDYDDLIRQQNALIAESKNLAVQNQRRKRKSFLKRIRDFWHNEGKKE</sequence>
<dbReference type="GO" id="GO:0016020">
    <property type="term" value="C:membrane"/>
    <property type="evidence" value="ECO:0007669"/>
    <property type="project" value="TreeGrafter"/>
</dbReference>
<keyword evidence="10" id="KW-0411">Iron-sulfur</keyword>
<evidence type="ECO:0000256" key="8">
    <source>
        <dbReference type="ARBA" id="ARBA00023002"/>
    </source>
</evidence>
<keyword evidence="11" id="KW-0003">3Fe-4S</keyword>
<evidence type="ECO:0000256" key="1">
    <source>
        <dbReference type="ARBA" id="ARBA00001927"/>
    </source>
</evidence>
<dbReference type="Gene3D" id="3.40.50.700">
    <property type="entry name" value="NADH:ubiquinone oxidoreductase-like, 20kDa subunit"/>
    <property type="match status" value="1"/>
</dbReference>
<evidence type="ECO:0000256" key="10">
    <source>
        <dbReference type="ARBA" id="ARBA00023014"/>
    </source>
</evidence>
<dbReference type="PANTHER" id="PTHR30013">
    <property type="entry name" value="NIFE / NIFESE HYDROGENASE SMALL SUBUNIT FAMILY MEMBER"/>
    <property type="match status" value="1"/>
</dbReference>
<dbReference type="GO" id="GO:0009375">
    <property type="term" value="C:ferredoxin hydrogenase complex"/>
    <property type="evidence" value="ECO:0007669"/>
    <property type="project" value="InterPro"/>
</dbReference>
<evidence type="ECO:0000256" key="11">
    <source>
        <dbReference type="ARBA" id="ARBA00023291"/>
    </source>
</evidence>
<protein>
    <submittedName>
        <fullName evidence="15">Uncharacterized protein</fullName>
    </submittedName>
</protein>
<organism evidence="15">
    <name type="scientific">bioreactor metagenome</name>
    <dbReference type="NCBI Taxonomy" id="1076179"/>
    <lineage>
        <taxon>unclassified sequences</taxon>
        <taxon>metagenomes</taxon>
        <taxon>ecological metagenomes</taxon>
    </lineage>
</organism>
<keyword evidence="12" id="KW-0812">Transmembrane</keyword>
<feature type="domain" description="NADH:ubiquinone oxidoreductase-like 20kDa subunit" evidence="13">
    <location>
        <begin position="11"/>
        <end position="129"/>
    </location>
</feature>
<dbReference type="GO" id="GO:0030313">
    <property type="term" value="C:cell envelope"/>
    <property type="evidence" value="ECO:0007669"/>
    <property type="project" value="UniProtKB-SubCell"/>
</dbReference>
<dbReference type="AlphaFoldDB" id="A0A645CV90"/>
<keyword evidence="9" id="KW-0408">Iron</keyword>
<evidence type="ECO:0000259" key="13">
    <source>
        <dbReference type="Pfam" id="PF01058"/>
    </source>
</evidence>
<dbReference type="EMBL" id="VSSQ01030195">
    <property type="protein sequence ID" value="MPM80622.1"/>
    <property type="molecule type" value="Genomic_DNA"/>
</dbReference>
<keyword evidence="7" id="KW-0732">Signal</keyword>
<dbReference type="GO" id="GO:0046872">
    <property type="term" value="F:metal ion binding"/>
    <property type="evidence" value="ECO:0007669"/>
    <property type="project" value="UniProtKB-KW"/>
</dbReference>
<accession>A0A645CV90</accession>
<evidence type="ECO:0000256" key="4">
    <source>
        <dbReference type="ARBA" id="ARBA00006605"/>
    </source>
</evidence>
<evidence type="ECO:0000256" key="9">
    <source>
        <dbReference type="ARBA" id="ARBA00023004"/>
    </source>
</evidence>
<dbReference type="PRINTS" id="PR00614">
    <property type="entry name" value="NIHGNASESMLL"/>
</dbReference>
<keyword evidence="12" id="KW-1133">Transmembrane helix</keyword>
<comment type="caution">
    <text evidence="15">The sequence shown here is derived from an EMBL/GenBank/DDBJ whole genome shotgun (WGS) entry which is preliminary data.</text>
</comment>
<dbReference type="InterPro" id="IPR006137">
    <property type="entry name" value="NADH_UbQ_OxRdtase-like_20kDa"/>
</dbReference>
<evidence type="ECO:0000256" key="3">
    <source>
        <dbReference type="ARBA" id="ARBA00004196"/>
    </source>
</evidence>
<comment type="subcellular location">
    <subcellularLocation>
        <location evidence="3">Cell envelope</location>
    </subcellularLocation>
</comment>
<dbReference type="GO" id="GO:0009061">
    <property type="term" value="P:anaerobic respiration"/>
    <property type="evidence" value="ECO:0007669"/>
    <property type="project" value="TreeGrafter"/>
</dbReference>
<dbReference type="NCBIfam" id="TIGR00391">
    <property type="entry name" value="hydA"/>
    <property type="match status" value="1"/>
</dbReference>
<dbReference type="InterPro" id="IPR001821">
    <property type="entry name" value="NiFe_hydrogenase_ssu"/>
</dbReference>
<evidence type="ECO:0000256" key="7">
    <source>
        <dbReference type="ARBA" id="ARBA00022729"/>
    </source>
</evidence>
<dbReference type="PANTHER" id="PTHR30013:SF7">
    <property type="entry name" value="HYDROGENASE-2 SMALL CHAIN"/>
    <property type="match status" value="1"/>
</dbReference>
<evidence type="ECO:0000256" key="5">
    <source>
        <dbReference type="ARBA" id="ARBA00022485"/>
    </source>
</evidence>